<evidence type="ECO:0000259" key="2">
    <source>
        <dbReference type="Pfam" id="PF01966"/>
    </source>
</evidence>
<keyword evidence="4" id="KW-1185">Reference proteome</keyword>
<gene>
    <name evidence="3" type="ORF">B1806_16130</name>
</gene>
<evidence type="ECO:0000313" key="4">
    <source>
        <dbReference type="Proteomes" id="UP000307749"/>
    </source>
</evidence>
<evidence type="ECO:0000256" key="1">
    <source>
        <dbReference type="SAM" id="MobiDB-lite"/>
    </source>
</evidence>
<proteinExistence type="predicted"/>
<dbReference type="CDD" id="cd00077">
    <property type="entry name" value="HDc"/>
    <property type="match status" value="1"/>
</dbReference>
<dbReference type="EMBL" id="MWQO01000090">
    <property type="protein sequence ID" value="THD06268.1"/>
    <property type="molecule type" value="Genomic_DNA"/>
</dbReference>
<dbReference type="InterPro" id="IPR003607">
    <property type="entry name" value="HD/PDEase_dom"/>
</dbReference>
<sequence length="311" mass="33910">MTGTGLYLLTGVGDHVGHSGQSCLQLTLEDATGRIIGFVWPESRPHLVCPATPAPVAVTGLVQVFQNHAQLKVRTLALLDGAQVSSATALLPRRRCPDIALPGLERLSQMEQGLPDPLSGFLRSVLLDPAIGLPFLRCRASVNHHHADVGGLLMHSTEMLDLAAELTRRIIPHDAWSPCLAQLGYLLHDLGKLKTVGELRRPHYARVVPHEFATIELLAPHLRWLEQRDLALATALRHLFSYLAAPGKTRTTPSHVVAEIVEKLDQLSAASHNRRDLDYLLEGSRRAHAGEPSHRRPAPIAPLHPALRAAG</sequence>
<protein>
    <recommendedName>
        <fullName evidence="2">HD domain-containing protein</fullName>
    </recommendedName>
</protein>
<dbReference type="Proteomes" id="UP000307749">
    <property type="component" value="Unassembled WGS sequence"/>
</dbReference>
<feature type="region of interest" description="Disordered" evidence="1">
    <location>
        <begin position="287"/>
        <end position="311"/>
    </location>
</feature>
<accession>A0A4S3KDF6</accession>
<dbReference type="InterPro" id="IPR006674">
    <property type="entry name" value="HD_domain"/>
</dbReference>
<comment type="caution">
    <text evidence="3">The sequence shown here is derived from an EMBL/GenBank/DDBJ whole genome shotgun (WGS) entry which is preliminary data.</text>
</comment>
<organism evidence="3 4">
    <name type="scientific">Metallibacterium scheffleri</name>
    <dbReference type="NCBI Taxonomy" id="993689"/>
    <lineage>
        <taxon>Bacteria</taxon>
        <taxon>Pseudomonadati</taxon>
        <taxon>Pseudomonadota</taxon>
        <taxon>Gammaproteobacteria</taxon>
        <taxon>Lysobacterales</taxon>
        <taxon>Rhodanobacteraceae</taxon>
        <taxon>Metallibacterium</taxon>
    </lineage>
</organism>
<reference evidence="3 4" key="1">
    <citation type="submission" date="2017-02" db="EMBL/GenBank/DDBJ databases">
        <title>Whole genome sequencing of Metallibacterium scheffleri DSM 24874 (T).</title>
        <authorList>
            <person name="Kumar S."/>
            <person name="Patil P."/>
            <person name="Patil P.B."/>
        </authorList>
    </citation>
    <scope>NUCLEOTIDE SEQUENCE [LARGE SCALE GENOMIC DNA]</scope>
    <source>
        <strain evidence="3 4">DSM 24874</strain>
    </source>
</reference>
<dbReference type="STRING" id="993689.GCA_002077135_02525"/>
<evidence type="ECO:0000313" key="3">
    <source>
        <dbReference type="EMBL" id="THD06268.1"/>
    </source>
</evidence>
<dbReference type="AlphaFoldDB" id="A0A4S3KDF6"/>
<dbReference type="Pfam" id="PF01966">
    <property type="entry name" value="HD"/>
    <property type="match status" value="1"/>
</dbReference>
<feature type="domain" description="HD" evidence="2">
    <location>
        <begin position="154"/>
        <end position="269"/>
    </location>
</feature>
<name>A0A4S3KDF6_9GAMM</name>